<dbReference type="InterPro" id="IPR001017">
    <property type="entry name" value="DH_E1"/>
</dbReference>
<evidence type="ECO:0000256" key="7">
    <source>
        <dbReference type="RuleBase" id="RU361139"/>
    </source>
</evidence>
<evidence type="ECO:0000256" key="1">
    <source>
        <dbReference type="ARBA" id="ARBA00001964"/>
    </source>
</evidence>
<keyword evidence="5 7" id="KW-0670">Pyruvate</keyword>
<reference evidence="10" key="1">
    <citation type="submission" date="2025-08" db="UniProtKB">
        <authorList>
            <consortium name="RefSeq"/>
        </authorList>
    </citation>
    <scope>IDENTIFICATION</scope>
    <source>
        <strain evidence="10">11010-0011.00</strain>
        <tissue evidence="10">Whole body</tissue>
    </source>
</reference>
<keyword evidence="4 7" id="KW-0786">Thiamine pyrophosphate</keyword>
<dbReference type="Pfam" id="PF00676">
    <property type="entry name" value="E1_dh"/>
    <property type="match status" value="1"/>
</dbReference>
<dbReference type="GO" id="GO:0004739">
    <property type="term" value="F:pyruvate dehydrogenase (acetyl-transferring) activity"/>
    <property type="evidence" value="ECO:0007669"/>
    <property type="project" value="UniProtKB-UniRule"/>
</dbReference>
<comment type="cofactor">
    <cofactor evidence="1 7">
        <name>thiamine diphosphate</name>
        <dbReference type="ChEBI" id="CHEBI:58937"/>
    </cofactor>
</comment>
<dbReference type="AlphaFoldDB" id="A0A6J2UAE1"/>
<dbReference type="SUPFAM" id="SSF52518">
    <property type="entry name" value="Thiamin diphosphate-binding fold (THDP-binding)"/>
    <property type="match status" value="1"/>
</dbReference>
<keyword evidence="2" id="KW-0809">Transit peptide</keyword>
<proteinExistence type="predicted"/>
<evidence type="ECO:0000313" key="9">
    <source>
        <dbReference type="Proteomes" id="UP000504634"/>
    </source>
</evidence>
<dbReference type="EC" id="1.2.4.1" evidence="7"/>
<evidence type="ECO:0000256" key="2">
    <source>
        <dbReference type="ARBA" id="ARBA00022946"/>
    </source>
</evidence>
<evidence type="ECO:0000259" key="8">
    <source>
        <dbReference type="Pfam" id="PF00676"/>
    </source>
</evidence>
<comment type="catalytic activity">
    <reaction evidence="6 7">
        <text>N(6)-[(R)-lipoyl]-L-lysyl-[protein] + pyruvate + H(+) = N(6)-[(R)-S(8)-acetyldihydrolipoyl]-L-lysyl-[protein] + CO2</text>
        <dbReference type="Rhea" id="RHEA:19189"/>
        <dbReference type="Rhea" id="RHEA-COMP:10474"/>
        <dbReference type="Rhea" id="RHEA-COMP:10478"/>
        <dbReference type="ChEBI" id="CHEBI:15361"/>
        <dbReference type="ChEBI" id="CHEBI:15378"/>
        <dbReference type="ChEBI" id="CHEBI:16526"/>
        <dbReference type="ChEBI" id="CHEBI:83099"/>
        <dbReference type="ChEBI" id="CHEBI:83111"/>
        <dbReference type="EC" id="1.2.4.1"/>
    </reaction>
</comment>
<dbReference type="PANTHER" id="PTHR11516">
    <property type="entry name" value="PYRUVATE DEHYDROGENASE E1 COMPONENT, ALPHA SUBUNIT BACTERIAL AND ORGANELLAR"/>
    <property type="match status" value="1"/>
</dbReference>
<evidence type="ECO:0000313" key="10">
    <source>
        <dbReference type="RefSeq" id="XP_030385309.1"/>
    </source>
</evidence>
<dbReference type="GeneID" id="115632343"/>
<evidence type="ECO:0000256" key="4">
    <source>
        <dbReference type="ARBA" id="ARBA00023052"/>
    </source>
</evidence>
<dbReference type="FunFam" id="3.40.50.970:FF:000013">
    <property type="entry name" value="Pyruvate dehydrogenase E1 component subunit alpha"/>
    <property type="match status" value="1"/>
</dbReference>
<dbReference type="InterPro" id="IPR029061">
    <property type="entry name" value="THDP-binding"/>
</dbReference>
<evidence type="ECO:0000256" key="6">
    <source>
        <dbReference type="ARBA" id="ARBA00051231"/>
    </source>
</evidence>
<dbReference type="Proteomes" id="UP000504634">
    <property type="component" value="Unplaced"/>
</dbReference>
<protein>
    <recommendedName>
        <fullName evidence="7">Pyruvate dehydrogenase E1 component subunit alpha</fullName>
        <ecNumber evidence="7">1.2.4.1</ecNumber>
    </recommendedName>
</protein>
<dbReference type="InterPro" id="IPR017597">
    <property type="entry name" value="Pyrv_DH_E1_asu_subgrp-y"/>
</dbReference>
<dbReference type="InterPro" id="IPR050642">
    <property type="entry name" value="PDH_E1_Alpha_Subunit"/>
</dbReference>
<evidence type="ECO:0000256" key="5">
    <source>
        <dbReference type="ARBA" id="ARBA00023317"/>
    </source>
</evidence>
<gene>
    <name evidence="10" type="primary">LOC115632343</name>
</gene>
<organism evidence="9 10">
    <name type="scientific">Drosophila lebanonensis</name>
    <name type="common">Fruit fly</name>
    <name type="synonym">Scaptodrosophila lebanonensis</name>
    <dbReference type="NCBI Taxonomy" id="7225"/>
    <lineage>
        <taxon>Eukaryota</taxon>
        <taxon>Metazoa</taxon>
        <taxon>Ecdysozoa</taxon>
        <taxon>Arthropoda</taxon>
        <taxon>Hexapoda</taxon>
        <taxon>Insecta</taxon>
        <taxon>Pterygota</taxon>
        <taxon>Neoptera</taxon>
        <taxon>Endopterygota</taxon>
        <taxon>Diptera</taxon>
        <taxon>Brachycera</taxon>
        <taxon>Muscomorpha</taxon>
        <taxon>Ephydroidea</taxon>
        <taxon>Drosophilidae</taxon>
        <taxon>Scaptodrosophila</taxon>
    </lineage>
</organism>
<dbReference type="OrthoDB" id="10256198at2759"/>
<dbReference type="RefSeq" id="XP_030385309.1">
    <property type="nucleotide sequence ID" value="XM_030529449.1"/>
</dbReference>
<evidence type="ECO:0000256" key="3">
    <source>
        <dbReference type="ARBA" id="ARBA00023002"/>
    </source>
</evidence>
<dbReference type="Gene3D" id="3.40.50.970">
    <property type="match status" value="1"/>
</dbReference>
<keyword evidence="9" id="KW-1185">Reference proteome</keyword>
<name>A0A6J2UAE1_DROLE</name>
<accession>A0A6J2UAE1</accession>
<feature type="domain" description="Dehydrogenase E1 component" evidence="8">
    <location>
        <begin position="112"/>
        <end position="406"/>
    </location>
</feature>
<comment type="function">
    <text evidence="7">The pyruvate dehydrogenase complex catalyzes the overall conversion of pyruvate to acetyl-CoA and CO(2).</text>
</comment>
<dbReference type="PANTHER" id="PTHR11516:SF60">
    <property type="entry name" value="PYRUVATE DEHYDROGENASE E1 COMPONENT SUBUNIT ALPHA"/>
    <property type="match status" value="1"/>
</dbReference>
<dbReference type="GO" id="GO:0006086">
    <property type="term" value="P:pyruvate decarboxylation to acetyl-CoA"/>
    <property type="evidence" value="ECO:0007669"/>
    <property type="project" value="InterPro"/>
</dbReference>
<sequence length="438" mass="48612">MFKITAKASVSAGIILHNLIDPTKNALLTRLMRRVHFTAAELPRPLAPSALHDRYENGVITVAGVHPNVGLEQEQEQTARVRLQRGFKLHRLSEGPDTMVSLTQAEAVRYYRQMKAIRQIEAAANRLYKERMVRGFCHLYTGQEACAVGMRAVMRPEDSIISAYRVHGWAYLMGLSAQGVLAELTGRRSGCSCGKGGSMHMYAPNFYGGNGIVGAQVSLGAGVALASKYRQNGGVCLALYGDGAANQGQVFESFNMAALWQLPIVFVCENNNYGMGTSAERAACNTRYYTRGDVLPGIWVDGMDVLAVRSATEYAIEFAQNRGPLLLELCTYRYGGHSLSDPGTSYRSREEVKEVRRKSDAINRFRELCLDYGLQSQEQLEEIDAEVQTEVQNAVKVARSDEELAPQYLWADVYAQNIEPRLRSVYGYDLMHARSKPT</sequence>
<keyword evidence="3 7" id="KW-0560">Oxidoreductase</keyword>
<dbReference type="CDD" id="cd02000">
    <property type="entry name" value="TPP_E1_PDC_ADC_BCADC"/>
    <property type="match status" value="1"/>
</dbReference>
<dbReference type="NCBIfam" id="TIGR03182">
    <property type="entry name" value="PDH_E1_alph_y"/>
    <property type="match status" value="1"/>
</dbReference>